<feature type="region of interest" description="Disordered" evidence="1">
    <location>
        <begin position="1"/>
        <end position="63"/>
    </location>
</feature>
<protein>
    <submittedName>
        <fullName evidence="2">Uncharacterized protein</fullName>
    </submittedName>
</protein>
<evidence type="ECO:0000256" key="1">
    <source>
        <dbReference type="SAM" id="MobiDB-lite"/>
    </source>
</evidence>
<dbReference type="VEuPathDB" id="FungiDB:BO71DRAFT_160135"/>
<dbReference type="Proteomes" id="UP000247810">
    <property type="component" value="Unassembled WGS sequence"/>
</dbReference>
<proteinExistence type="predicted"/>
<dbReference type="EMBL" id="KZ825833">
    <property type="protein sequence ID" value="PYH96787.1"/>
    <property type="molecule type" value="Genomic_DNA"/>
</dbReference>
<accession>A0A319DRS8</accession>
<reference evidence="2 3" key="1">
    <citation type="submission" date="2018-02" db="EMBL/GenBank/DDBJ databases">
        <title>The genomes of Aspergillus section Nigri reveals drivers in fungal speciation.</title>
        <authorList>
            <consortium name="DOE Joint Genome Institute"/>
            <person name="Vesth T.C."/>
            <person name="Nybo J."/>
            <person name="Theobald S."/>
            <person name="Brandl J."/>
            <person name="Frisvad J.C."/>
            <person name="Nielsen K.F."/>
            <person name="Lyhne E.K."/>
            <person name="Kogle M.E."/>
            <person name="Kuo A."/>
            <person name="Riley R."/>
            <person name="Clum A."/>
            <person name="Nolan M."/>
            <person name="Lipzen A."/>
            <person name="Salamov A."/>
            <person name="Henrissat B."/>
            <person name="Wiebenga A."/>
            <person name="De vries R.P."/>
            <person name="Grigoriev I.V."/>
            <person name="Mortensen U.H."/>
            <person name="Andersen M.R."/>
            <person name="Baker S.E."/>
        </authorList>
    </citation>
    <scope>NUCLEOTIDE SEQUENCE [LARGE SCALE GENOMIC DNA]</scope>
    <source>
        <strain evidence="2 3">CBS 707.79</strain>
    </source>
</reference>
<keyword evidence="3" id="KW-1185">Reference proteome</keyword>
<sequence>MNCVIPIQIPPKENSKKKGDDKGEGEKGQLKIVRGYPSEAGRSLSKSQKAERKKKKKKITHTPNSFISTIRSLYKF</sequence>
<name>A0A319DRS8_9EURO</name>
<gene>
    <name evidence="2" type="ORF">BO71DRAFT_160135</name>
</gene>
<feature type="compositionally biased region" description="Basic and acidic residues" evidence="1">
    <location>
        <begin position="13"/>
        <end position="29"/>
    </location>
</feature>
<dbReference type="AlphaFoldDB" id="A0A319DRS8"/>
<evidence type="ECO:0000313" key="3">
    <source>
        <dbReference type="Proteomes" id="UP000247810"/>
    </source>
</evidence>
<feature type="compositionally biased region" description="Basic residues" evidence="1">
    <location>
        <begin position="51"/>
        <end position="60"/>
    </location>
</feature>
<organism evidence="2 3">
    <name type="scientific">Aspergillus ellipticus CBS 707.79</name>
    <dbReference type="NCBI Taxonomy" id="1448320"/>
    <lineage>
        <taxon>Eukaryota</taxon>
        <taxon>Fungi</taxon>
        <taxon>Dikarya</taxon>
        <taxon>Ascomycota</taxon>
        <taxon>Pezizomycotina</taxon>
        <taxon>Eurotiomycetes</taxon>
        <taxon>Eurotiomycetidae</taxon>
        <taxon>Eurotiales</taxon>
        <taxon>Aspergillaceae</taxon>
        <taxon>Aspergillus</taxon>
        <taxon>Aspergillus subgen. Circumdati</taxon>
    </lineage>
</organism>
<evidence type="ECO:0000313" key="2">
    <source>
        <dbReference type="EMBL" id="PYH96787.1"/>
    </source>
</evidence>